<accession>F9FAN9</accession>
<sequence length="22" mass="2599">MKLCLLREEAYKYLILKLASSL</sequence>
<gene>
    <name evidence="1" type="ORF">FOXB_03465</name>
</gene>
<evidence type="ECO:0000313" key="1">
    <source>
        <dbReference type="EMBL" id="EGU86017.1"/>
    </source>
</evidence>
<reference evidence="1" key="1">
    <citation type="journal article" date="2012" name="Mol. Plant Microbe Interact.">
        <title>A highly conserved effector in Fusarium oxysporum is required for full virulence on Arabidopsis.</title>
        <authorList>
            <person name="Thatcher L.F."/>
            <person name="Gardiner D.M."/>
            <person name="Kazan K."/>
            <person name="Manners J."/>
        </authorList>
    </citation>
    <scope>NUCLEOTIDE SEQUENCE [LARGE SCALE GENOMIC DNA]</scope>
    <source>
        <strain evidence="1">Fo5176</strain>
    </source>
</reference>
<comment type="caution">
    <text evidence="1">The sequence shown here is derived from an EMBL/GenBank/DDBJ whole genome shotgun (WGS) entry which is preliminary data.</text>
</comment>
<proteinExistence type="predicted"/>
<organism evidence="1">
    <name type="scientific">Fusarium oxysporum (strain Fo5176)</name>
    <name type="common">Fusarium vascular wilt</name>
    <dbReference type="NCBI Taxonomy" id="660025"/>
    <lineage>
        <taxon>Eukaryota</taxon>
        <taxon>Fungi</taxon>
        <taxon>Dikarya</taxon>
        <taxon>Ascomycota</taxon>
        <taxon>Pezizomycotina</taxon>
        <taxon>Sordariomycetes</taxon>
        <taxon>Hypocreomycetidae</taxon>
        <taxon>Hypocreales</taxon>
        <taxon>Nectriaceae</taxon>
        <taxon>Fusarium</taxon>
        <taxon>Fusarium oxysporum species complex</taxon>
    </lineage>
</organism>
<dbReference type="AlphaFoldDB" id="F9FAN9"/>
<name>F9FAN9_FUSOF</name>
<dbReference type="EMBL" id="AFQF01001206">
    <property type="protein sequence ID" value="EGU86017.1"/>
    <property type="molecule type" value="Genomic_DNA"/>
</dbReference>
<protein>
    <submittedName>
        <fullName evidence="1">Uncharacterized protein</fullName>
    </submittedName>
</protein>